<gene>
    <name evidence="1" type="ORF">STRIP9103_02560</name>
</gene>
<comment type="caution">
    <text evidence="1">The sequence shown here is derived from an EMBL/GenBank/DDBJ whole genome shotgun (WGS) entry which is preliminary data.</text>
</comment>
<accession>L1KIE0</accession>
<name>L1KIE0_9ACTN</name>
<evidence type="ECO:0000313" key="2">
    <source>
        <dbReference type="Proteomes" id="UP000010411"/>
    </source>
</evidence>
<evidence type="ECO:0000313" key="1">
    <source>
        <dbReference type="EMBL" id="EKX60327.1"/>
    </source>
</evidence>
<keyword evidence="2" id="KW-1185">Reference proteome</keyword>
<dbReference type="EMBL" id="AEJC01000665">
    <property type="protein sequence ID" value="EKX60327.1"/>
    <property type="molecule type" value="Genomic_DNA"/>
</dbReference>
<sequence length="38" mass="4086">MSRSASRTQDDHRQRTVGFLGEMVVPPAVGGIDEVSQA</sequence>
<proteinExistence type="predicted"/>
<dbReference type="AlphaFoldDB" id="L1KIE0"/>
<protein>
    <submittedName>
        <fullName evidence="1">Uncharacterized protein</fullName>
    </submittedName>
</protein>
<reference evidence="1 2" key="1">
    <citation type="submission" date="2012-11" db="EMBL/GenBank/DDBJ databases">
        <authorList>
            <person name="Huguet-Tapia J.C."/>
            <person name="Durkin A.S."/>
            <person name="Pettis G.S."/>
            <person name="Badger J.H."/>
        </authorList>
    </citation>
    <scope>NUCLEOTIDE SEQUENCE [LARGE SCALE GENOMIC DNA]</scope>
    <source>
        <strain evidence="1 2">91-03</strain>
    </source>
</reference>
<organism evidence="1 2">
    <name type="scientific">Streptomyces ipomoeae 91-03</name>
    <dbReference type="NCBI Taxonomy" id="698759"/>
    <lineage>
        <taxon>Bacteria</taxon>
        <taxon>Bacillati</taxon>
        <taxon>Actinomycetota</taxon>
        <taxon>Actinomycetes</taxon>
        <taxon>Kitasatosporales</taxon>
        <taxon>Streptomycetaceae</taxon>
        <taxon>Streptomyces</taxon>
    </lineage>
</organism>
<dbReference type="Proteomes" id="UP000010411">
    <property type="component" value="Unassembled WGS sequence"/>
</dbReference>